<feature type="transmembrane region" description="Helical" evidence="7">
    <location>
        <begin position="238"/>
        <end position="260"/>
    </location>
</feature>
<protein>
    <submittedName>
        <fullName evidence="8">YihY/virulence factor BrkB family protein</fullName>
    </submittedName>
</protein>
<proteinExistence type="predicted"/>
<feature type="transmembrane region" description="Helical" evidence="7">
    <location>
        <begin position="177"/>
        <end position="194"/>
    </location>
</feature>
<evidence type="ECO:0000256" key="6">
    <source>
        <dbReference type="SAM" id="MobiDB-lite"/>
    </source>
</evidence>
<feature type="transmembrane region" description="Helical" evidence="7">
    <location>
        <begin position="206"/>
        <end position="226"/>
    </location>
</feature>
<dbReference type="PANTHER" id="PTHR30213">
    <property type="entry name" value="INNER MEMBRANE PROTEIN YHJD"/>
    <property type="match status" value="1"/>
</dbReference>
<accession>A0ABT2S4Y1</accession>
<evidence type="ECO:0000256" key="3">
    <source>
        <dbReference type="ARBA" id="ARBA00022692"/>
    </source>
</evidence>
<name>A0ABT2S4Y1_9FIRM</name>
<organism evidence="8 9">
    <name type="scientific">Dorea ammoniilytica</name>
    <dbReference type="NCBI Taxonomy" id="2981788"/>
    <lineage>
        <taxon>Bacteria</taxon>
        <taxon>Bacillati</taxon>
        <taxon>Bacillota</taxon>
        <taxon>Clostridia</taxon>
        <taxon>Lachnospirales</taxon>
        <taxon>Lachnospiraceae</taxon>
        <taxon>Dorea</taxon>
    </lineage>
</organism>
<gene>
    <name evidence="8" type="ORF">OCV65_05235</name>
</gene>
<keyword evidence="5 7" id="KW-0472">Membrane</keyword>
<dbReference type="Proteomes" id="UP001207605">
    <property type="component" value="Unassembled WGS sequence"/>
</dbReference>
<comment type="subcellular location">
    <subcellularLocation>
        <location evidence="1">Cell membrane</location>
        <topology evidence="1">Multi-pass membrane protein</topology>
    </subcellularLocation>
</comment>
<feature type="transmembrane region" description="Helical" evidence="7">
    <location>
        <begin position="87"/>
        <end position="110"/>
    </location>
</feature>
<dbReference type="PIRSF" id="PIRSF035875">
    <property type="entry name" value="RNase_BN"/>
    <property type="match status" value="1"/>
</dbReference>
<evidence type="ECO:0000256" key="4">
    <source>
        <dbReference type="ARBA" id="ARBA00022989"/>
    </source>
</evidence>
<evidence type="ECO:0000313" key="9">
    <source>
        <dbReference type="Proteomes" id="UP001207605"/>
    </source>
</evidence>
<keyword evidence="4 7" id="KW-1133">Transmembrane helix</keyword>
<dbReference type="EMBL" id="JAOQJV010000004">
    <property type="protein sequence ID" value="MCU6699641.1"/>
    <property type="molecule type" value="Genomic_DNA"/>
</dbReference>
<dbReference type="RefSeq" id="WP_118384026.1">
    <property type="nucleotide sequence ID" value="NZ_JAOQJV010000004.1"/>
</dbReference>
<reference evidence="8 9" key="1">
    <citation type="journal article" date="2021" name="ISME Commun">
        <title>Automated analysis of genomic sequences facilitates high-throughput and comprehensive description of bacteria.</title>
        <authorList>
            <person name="Hitch T.C.A."/>
        </authorList>
    </citation>
    <scope>NUCLEOTIDE SEQUENCE [LARGE SCALE GENOMIC DNA]</scope>
    <source>
        <strain evidence="8 9">Sanger_02</strain>
    </source>
</reference>
<dbReference type="Pfam" id="PF03631">
    <property type="entry name" value="Virul_fac_BrkB"/>
    <property type="match status" value="1"/>
</dbReference>
<evidence type="ECO:0000256" key="5">
    <source>
        <dbReference type="ARBA" id="ARBA00023136"/>
    </source>
</evidence>
<dbReference type="PANTHER" id="PTHR30213:SF0">
    <property type="entry name" value="UPF0761 MEMBRANE PROTEIN YIHY"/>
    <property type="match status" value="1"/>
</dbReference>
<evidence type="ECO:0000256" key="7">
    <source>
        <dbReference type="SAM" id="Phobius"/>
    </source>
</evidence>
<keyword evidence="3 7" id="KW-0812">Transmembrane</keyword>
<keyword evidence="2" id="KW-1003">Cell membrane</keyword>
<sequence length="301" mass="33891">MKRETIERVMRIPKDMGRHHVGAYAAQAAYFFMLSLIPIILLLLTMVRYTPVTKADVMTAVVQVFPTSVDSLITSIVNQVYNQSSTIIPITVIVALWSAGKGVLSISTGFNTIYGCPETRNYIYLRFRATFYTVLFLIAIILLLVMSVFGNSLNIFITSHIPAIKHVANKLMELRMAITPVVVIGFLLLIYKFLPNRKDLFRKQIPGAIFTAIGWLVISWVFSVYLDIFKGFSDMYGSLTTIVLIMLWLYFCMYCVLFGAQLNIYMKDVLFTGADKKETAEEKADITEGASETASETDSET</sequence>
<keyword evidence="9" id="KW-1185">Reference proteome</keyword>
<evidence type="ECO:0000256" key="1">
    <source>
        <dbReference type="ARBA" id="ARBA00004651"/>
    </source>
</evidence>
<evidence type="ECO:0000256" key="2">
    <source>
        <dbReference type="ARBA" id="ARBA00022475"/>
    </source>
</evidence>
<feature type="transmembrane region" description="Helical" evidence="7">
    <location>
        <begin position="131"/>
        <end position="157"/>
    </location>
</feature>
<comment type="caution">
    <text evidence="8">The sequence shown here is derived from an EMBL/GenBank/DDBJ whole genome shotgun (WGS) entry which is preliminary data.</text>
</comment>
<evidence type="ECO:0000313" key="8">
    <source>
        <dbReference type="EMBL" id="MCU6699641.1"/>
    </source>
</evidence>
<feature type="region of interest" description="Disordered" evidence="6">
    <location>
        <begin position="278"/>
        <end position="301"/>
    </location>
</feature>
<dbReference type="NCBIfam" id="TIGR00765">
    <property type="entry name" value="yihY_not_rbn"/>
    <property type="match status" value="1"/>
</dbReference>
<dbReference type="InterPro" id="IPR017039">
    <property type="entry name" value="Virul_fac_BrkB"/>
</dbReference>
<feature type="transmembrane region" description="Helical" evidence="7">
    <location>
        <begin position="21"/>
        <end position="44"/>
    </location>
</feature>